<organism evidence="2 3">
    <name type="scientific">Candidatus Kaiserbacteria bacterium CG10_big_fil_rev_8_21_14_0_10_59_10</name>
    <dbReference type="NCBI Taxonomy" id="1974612"/>
    <lineage>
        <taxon>Bacteria</taxon>
        <taxon>Candidatus Kaiseribacteriota</taxon>
    </lineage>
</organism>
<sequence>MFGITFLELVLFGQQFGLALAGAASLWGFVFILKGTRYHHGDTCVTFDWLARKLLYLLYAGAAIAILSWAVLLMAMPAYAHEGIVIVPELAERTAALKLTTPVFVAWMLLLLPLGLLSHVTPAQFHRRLTLFYAVHFAVILFLISIPAWTGSMSLRQFFFIGHSAHSIFTLGTVLVLDFLFLISKSSLHLKRHIYPLFPTISKVILVGLGIDFLSVALVFSEAIALTPKFFFMQTIVGILLINGSLLAGPLTRRLIAAAKSGSGKLGRRWEFLGDVAGTISITSWFTITFVDYFAELSLGYGGLLLIYACVLFAAIAVHLVWTRTHRDPVSEQLFAWHRSGGYTG</sequence>
<feature type="transmembrane region" description="Helical" evidence="1">
    <location>
        <begin position="301"/>
        <end position="322"/>
    </location>
</feature>
<protein>
    <submittedName>
        <fullName evidence="2">Uncharacterized protein</fullName>
    </submittedName>
</protein>
<dbReference type="AlphaFoldDB" id="A0A2H0U8Y3"/>
<feature type="transmembrane region" description="Helical" evidence="1">
    <location>
        <begin position="204"/>
        <end position="225"/>
    </location>
</feature>
<name>A0A2H0U8Y3_9BACT</name>
<keyword evidence="1" id="KW-0812">Transmembrane</keyword>
<reference evidence="3" key="1">
    <citation type="submission" date="2017-09" db="EMBL/GenBank/DDBJ databases">
        <title>Depth-based differentiation of microbial function through sediment-hosted aquifers and enrichment of novel symbionts in the deep terrestrial subsurface.</title>
        <authorList>
            <person name="Probst A.J."/>
            <person name="Ladd B."/>
            <person name="Jarett J.K."/>
            <person name="Geller-Mcgrath D.E."/>
            <person name="Sieber C.M.K."/>
            <person name="Emerson J.B."/>
            <person name="Anantharaman K."/>
            <person name="Thomas B.C."/>
            <person name="Malmstrom R."/>
            <person name="Stieglmeier M."/>
            <person name="Klingl A."/>
            <person name="Woyke T."/>
            <person name="Ryan C.M."/>
            <person name="Banfield J.F."/>
        </authorList>
    </citation>
    <scope>NUCLEOTIDE SEQUENCE [LARGE SCALE GENOMIC DNA]</scope>
</reference>
<comment type="caution">
    <text evidence="2">The sequence shown here is derived from an EMBL/GenBank/DDBJ whole genome shotgun (WGS) entry which is preliminary data.</text>
</comment>
<accession>A0A2H0U8Y3</accession>
<evidence type="ECO:0000313" key="3">
    <source>
        <dbReference type="Proteomes" id="UP000231379"/>
    </source>
</evidence>
<feature type="transmembrane region" description="Helical" evidence="1">
    <location>
        <begin position="161"/>
        <end position="183"/>
    </location>
</feature>
<dbReference type="Proteomes" id="UP000231379">
    <property type="component" value="Unassembled WGS sequence"/>
</dbReference>
<feature type="transmembrane region" description="Helical" evidence="1">
    <location>
        <begin position="272"/>
        <end position="295"/>
    </location>
</feature>
<keyword evidence="1" id="KW-1133">Transmembrane helix</keyword>
<feature type="transmembrane region" description="Helical" evidence="1">
    <location>
        <begin position="12"/>
        <end position="33"/>
    </location>
</feature>
<gene>
    <name evidence="2" type="ORF">COU20_00285</name>
</gene>
<feature type="transmembrane region" description="Helical" evidence="1">
    <location>
        <begin position="231"/>
        <end position="251"/>
    </location>
</feature>
<evidence type="ECO:0000313" key="2">
    <source>
        <dbReference type="EMBL" id="PIR82847.1"/>
    </source>
</evidence>
<feature type="transmembrane region" description="Helical" evidence="1">
    <location>
        <begin position="99"/>
        <end position="117"/>
    </location>
</feature>
<keyword evidence="1" id="KW-0472">Membrane</keyword>
<feature type="transmembrane region" description="Helical" evidence="1">
    <location>
        <begin position="54"/>
        <end position="79"/>
    </location>
</feature>
<feature type="transmembrane region" description="Helical" evidence="1">
    <location>
        <begin position="129"/>
        <end position="149"/>
    </location>
</feature>
<dbReference type="EMBL" id="PFBM01000004">
    <property type="protein sequence ID" value="PIR82847.1"/>
    <property type="molecule type" value="Genomic_DNA"/>
</dbReference>
<evidence type="ECO:0000256" key="1">
    <source>
        <dbReference type="SAM" id="Phobius"/>
    </source>
</evidence>
<proteinExistence type="predicted"/>